<keyword evidence="2" id="KW-0472">Membrane</keyword>
<keyword evidence="4" id="KW-1185">Reference proteome</keyword>
<feature type="transmembrane region" description="Helical" evidence="2">
    <location>
        <begin position="12"/>
        <end position="31"/>
    </location>
</feature>
<proteinExistence type="predicted"/>
<name>A0A0C9YGL9_9AGAR</name>
<keyword evidence="2" id="KW-0812">Transmembrane</keyword>
<dbReference type="EMBL" id="KN838549">
    <property type="protein sequence ID" value="KIK07183.1"/>
    <property type="molecule type" value="Genomic_DNA"/>
</dbReference>
<dbReference type="OrthoDB" id="10401033at2759"/>
<organism evidence="3 4">
    <name type="scientific">Laccaria amethystina LaAM-08-1</name>
    <dbReference type="NCBI Taxonomy" id="1095629"/>
    <lineage>
        <taxon>Eukaryota</taxon>
        <taxon>Fungi</taxon>
        <taxon>Dikarya</taxon>
        <taxon>Basidiomycota</taxon>
        <taxon>Agaricomycotina</taxon>
        <taxon>Agaricomycetes</taxon>
        <taxon>Agaricomycetidae</taxon>
        <taxon>Agaricales</taxon>
        <taxon>Agaricineae</taxon>
        <taxon>Hydnangiaceae</taxon>
        <taxon>Laccaria</taxon>
    </lineage>
</organism>
<feature type="region of interest" description="Disordered" evidence="1">
    <location>
        <begin position="147"/>
        <end position="175"/>
    </location>
</feature>
<evidence type="ECO:0000313" key="4">
    <source>
        <dbReference type="Proteomes" id="UP000054477"/>
    </source>
</evidence>
<accession>A0A0C9YGL9</accession>
<sequence length="175" mass="19222">MVDVSMLSALYAFPGASLFFFTALGIAAIGVEISTPHIKYSIFRGRCQASLARDAIRQEGIRLRRELYRGATRLAALLEIQEDQRREVESVDLKRSSGEGSTTARGNLPDFESKGGNVEHARKISQFDVEGWLLVASAEHVAFTMGSVEDDGKGNSDAGNRKTEKDTEKIRRASL</sequence>
<reference evidence="4" key="2">
    <citation type="submission" date="2015-01" db="EMBL/GenBank/DDBJ databases">
        <title>Evolutionary Origins and Diversification of the Mycorrhizal Mutualists.</title>
        <authorList>
            <consortium name="DOE Joint Genome Institute"/>
            <consortium name="Mycorrhizal Genomics Consortium"/>
            <person name="Kohler A."/>
            <person name="Kuo A."/>
            <person name="Nagy L.G."/>
            <person name="Floudas D."/>
            <person name="Copeland A."/>
            <person name="Barry K.W."/>
            <person name="Cichocki N."/>
            <person name="Veneault-Fourrey C."/>
            <person name="LaButti K."/>
            <person name="Lindquist E.A."/>
            <person name="Lipzen A."/>
            <person name="Lundell T."/>
            <person name="Morin E."/>
            <person name="Murat C."/>
            <person name="Riley R."/>
            <person name="Ohm R."/>
            <person name="Sun H."/>
            <person name="Tunlid A."/>
            <person name="Henrissat B."/>
            <person name="Grigoriev I.V."/>
            <person name="Hibbett D.S."/>
            <person name="Martin F."/>
        </authorList>
    </citation>
    <scope>NUCLEOTIDE SEQUENCE [LARGE SCALE GENOMIC DNA]</scope>
    <source>
        <strain evidence="4">LaAM-08-1</strain>
    </source>
</reference>
<dbReference type="Proteomes" id="UP000054477">
    <property type="component" value="Unassembled WGS sequence"/>
</dbReference>
<keyword evidence="2" id="KW-1133">Transmembrane helix</keyword>
<evidence type="ECO:0000256" key="1">
    <source>
        <dbReference type="SAM" id="MobiDB-lite"/>
    </source>
</evidence>
<dbReference type="HOGENOM" id="CLU_1586757_0_0_1"/>
<reference evidence="3 4" key="1">
    <citation type="submission" date="2014-04" db="EMBL/GenBank/DDBJ databases">
        <authorList>
            <consortium name="DOE Joint Genome Institute"/>
            <person name="Kuo A."/>
            <person name="Kohler A."/>
            <person name="Nagy L.G."/>
            <person name="Floudas D."/>
            <person name="Copeland A."/>
            <person name="Barry K.W."/>
            <person name="Cichocki N."/>
            <person name="Veneault-Fourrey C."/>
            <person name="LaButti K."/>
            <person name="Lindquist E.A."/>
            <person name="Lipzen A."/>
            <person name="Lundell T."/>
            <person name="Morin E."/>
            <person name="Murat C."/>
            <person name="Sun H."/>
            <person name="Tunlid A."/>
            <person name="Henrissat B."/>
            <person name="Grigoriev I.V."/>
            <person name="Hibbett D.S."/>
            <person name="Martin F."/>
            <person name="Nordberg H.P."/>
            <person name="Cantor M.N."/>
            <person name="Hua S.X."/>
        </authorList>
    </citation>
    <scope>NUCLEOTIDE SEQUENCE [LARGE SCALE GENOMIC DNA]</scope>
    <source>
        <strain evidence="3 4">LaAM-08-1</strain>
    </source>
</reference>
<dbReference type="AlphaFoldDB" id="A0A0C9YGL9"/>
<feature type="compositionally biased region" description="Basic and acidic residues" evidence="1">
    <location>
        <begin position="150"/>
        <end position="175"/>
    </location>
</feature>
<feature type="region of interest" description="Disordered" evidence="1">
    <location>
        <begin position="93"/>
        <end position="115"/>
    </location>
</feature>
<gene>
    <name evidence="3" type="ORF">K443DRAFT_673742</name>
</gene>
<evidence type="ECO:0000256" key="2">
    <source>
        <dbReference type="SAM" id="Phobius"/>
    </source>
</evidence>
<protein>
    <submittedName>
        <fullName evidence="3">Uncharacterized protein</fullName>
    </submittedName>
</protein>
<evidence type="ECO:0000313" key="3">
    <source>
        <dbReference type="EMBL" id="KIK07183.1"/>
    </source>
</evidence>